<dbReference type="GO" id="GO:0030288">
    <property type="term" value="C:outer membrane-bounded periplasmic space"/>
    <property type="evidence" value="ECO:0007669"/>
    <property type="project" value="TreeGrafter"/>
</dbReference>
<evidence type="ECO:0000256" key="3">
    <source>
        <dbReference type="ARBA" id="ARBA00022801"/>
    </source>
</evidence>
<organism evidence="9 10">
    <name type="scientific">Advenella faeciporci</name>
    <dbReference type="NCBI Taxonomy" id="797535"/>
    <lineage>
        <taxon>Bacteria</taxon>
        <taxon>Pseudomonadati</taxon>
        <taxon>Pseudomonadota</taxon>
        <taxon>Betaproteobacteria</taxon>
        <taxon>Burkholderiales</taxon>
        <taxon>Alcaligenaceae</taxon>
    </lineage>
</organism>
<dbReference type="NCBIfam" id="TIGR00225">
    <property type="entry name" value="prc"/>
    <property type="match status" value="1"/>
</dbReference>
<dbReference type="InterPro" id="IPR029045">
    <property type="entry name" value="ClpP/crotonase-like_dom_sf"/>
</dbReference>
<dbReference type="RefSeq" id="WP_189383593.1">
    <property type="nucleotide sequence ID" value="NZ_BAABFY010000002.1"/>
</dbReference>
<evidence type="ECO:0000256" key="1">
    <source>
        <dbReference type="ARBA" id="ARBA00009179"/>
    </source>
</evidence>
<dbReference type="GO" id="GO:0006508">
    <property type="term" value="P:proteolysis"/>
    <property type="evidence" value="ECO:0007669"/>
    <property type="project" value="UniProtKB-KW"/>
</dbReference>
<gene>
    <name evidence="9" type="primary">prc</name>
    <name evidence="9" type="ORF">GCM10011450_02220</name>
</gene>
<evidence type="ECO:0000259" key="8">
    <source>
        <dbReference type="PROSITE" id="PS50106"/>
    </source>
</evidence>
<dbReference type="InterPro" id="IPR020992">
    <property type="entry name" value="Tail_Prtase_C"/>
</dbReference>
<dbReference type="GO" id="GO:0008236">
    <property type="term" value="F:serine-type peptidase activity"/>
    <property type="evidence" value="ECO:0007669"/>
    <property type="project" value="UniProtKB-KW"/>
</dbReference>
<dbReference type="Pfam" id="PF03572">
    <property type="entry name" value="Peptidase_S41"/>
    <property type="match status" value="1"/>
</dbReference>
<keyword evidence="4 5" id="KW-0720">Serine protease</keyword>
<evidence type="ECO:0000256" key="2">
    <source>
        <dbReference type="ARBA" id="ARBA00022670"/>
    </source>
</evidence>
<feature type="region of interest" description="Disordered" evidence="6">
    <location>
        <begin position="43"/>
        <end position="69"/>
    </location>
</feature>
<dbReference type="GO" id="GO:0004175">
    <property type="term" value="F:endopeptidase activity"/>
    <property type="evidence" value="ECO:0007669"/>
    <property type="project" value="TreeGrafter"/>
</dbReference>
<dbReference type="Pfam" id="PF00595">
    <property type="entry name" value="PDZ"/>
    <property type="match status" value="1"/>
</dbReference>
<dbReference type="Pfam" id="PF11818">
    <property type="entry name" value="DUF3340"/>
    <property type="match status" value="1"/>
</dbReference>
<feature type="chain" id="PRO_5037564029" evidence="7">
    <location>
        <begin position="22"/>
        <end position="738"/>
    </location>
</feature>
<dbReference type="InterPro" id="IPR001478">
    <property type="entry name" value="PDZ"/>
</dbReference>
<dbReference type="GO" id="GO:0007165">
    <property type="term" value="P:signal transduction"/>
    <property type="evidence" value="ECO:0007669"/>
    <property type="project" value="TreeGrafter"/>
</dbReference>
<dbReference type="FunFam" id="3.90.226.10:FF:000090">
    <property type="entry name" value="Tail-specific protease"/>
    <property type="match status" value="1"/>
</dbReference>
<feature type="signal peptide" evidence="7">
    <location>
        <begin position="1"/>
        <end position="21"/>
    </location>
</feature>
<dbReference type="Gene3D" id="3.90.226.10">
    <property type="entry name" value="2-enoyl-CoA Hydratase, Chain A, domain 1"/>
    <property type="match status" value="1"/>
</dbReference>
<dbReference type="InterPro" id="IPR040573">
    <property type="entry name" value="TSP_N"/>
</dbReference>
<dbReference type="Pfam" id="PF17804">
    <property type="entry name" value="TSP_NTD"/>
    <property type="match status" value="1"/>
</dbReference>
<dbReference type="PROSITE" id="PS51257">
    <property type="entry name" value="PROKAR_LIPOPROTEIN"/>
    <property type="match status" value="1"/>
</dbReference>
<keyword evidence="3 5" id="KW-0378">Hydrolase</keyword>
<reference evidence="9" key="2">
    <citation type="submission" date="2020-09" db="EMBL/GenBank/DDBJ databases">
        <authorList>
            <person name="Sun Q."/>
            <person name="Kim S."/>
        </authorList>
    </citation>
    <scope>NUCLEOTIDE SEQUENCE</scope>
    <source>
        <strain evidence="9">KCTC 23732</strain>
    </source>
</reference>
<evidence type="ECO:0000313" key="9">
    <source>
        <dbReference type="EMBL" id="GGW76190.1"/>
    </source>
</evidence>
<feature type="compositionally biased region" description="Polar residues" evidence="6">
    <location>
        <begin position="46"/>
        <end position="61"/>
    </location>
</feature>
<feature type="region of interest" description="Disordered" evidence="6">
    <location>
        <begin position="692"/>
        <end position="712"/>
    </location>
</feature>
<dbReference type="SUPFAM" id="SSF52096">
    <property type="entry name" value="ClpP/crotonase"/>
    <property type="match status" value="1"/>
</dbReference>
<proteinExistence type="inferred from homology"/>
<dbReference type="PANTHER" id="PTHR32060:SF22">
    <property type="entry name" value="CARBOXYL-TERMINAL-PROCESSING PEPTIDASE 3, CHLOROPLASTIC"/>
    <property type="match status" value="1"/>
</dbReference>
<sequence>MKFKVLVAALAFIAASGCVYADSETISKVDQLGQAQVTQPVLARQSAESATGKTESATSGSLKKPQKQALSPDIEHAKAAIIVSNILTRFEYDKKPLDTAMSHAIFDEYLKMLDPSKMFFLQSDIEKFSAVKDQMNDMLLSGRLEIPFDIFEIYRDRVEQRFDHVLSTLKDDFDFSVDESFELDRKKSKWVETNEEINDLWRKRVKNDYLRLKLAGSTDQKIKETLSKRYVNNRNQILRMSSEDVSEMFINAYASSTDPHTNYYSPTSAKNFDVQISLSVEGIGAVLQKRDEYGQIREVVPGGPAAKSGQIQPGDRIVAVGQGAKGPMEDVVDWRLDDIVNKIRGKRGSTVRIEIIPAEGGIDGKQKVVTLVRQKVTLEDQAAKYKILEVDNDGQTRKVAVITIPSFYEDFDARARGEENFKSVTRDVRAILEELNKAKVDGIVLDMRNNGGGSLTEAANLSGLFIGGPSPIVQVRTAEGSVSNVRSMKTDMVWDKPLAVLVNRISASASEIFAGAMQDYGRGVVLGDPTWGKGSVQTIRGLNEFLRRPQDEELGSLKWTIQKFFRVNGSSTQVKGIVPDIIFPTVFDAKEMGESSYENAMPWTEIDPASYKPVGDLKPTIVNLARLHKDRVNESGSWKLMQDELDYARKLSEQKVISLNYQTRLEERENMETQRKDFEARRKELGESDVGGFRLDDGLQAGEGNLKEELANEKKRKDNIDIAAKEAANIVADMVNMK</sequence>
<dbReference type="Gene3D" id="2.30.42.10">
    <property type="match status" value="1"/>
</dbReference>
<dbReference type="SMART" id="SM00228">
    <property type="entry name" value="PDZ"/>
    <property type="match status" value="1"/>
</dbReference>
<comment type="caution">
    <text evidence="9">The sequence shown here is derived from an EMBL/GenBank/DDBJ whole genome shotgun (WGS) entry which is preliminary data.</text>
</comment>
<reference evidence="9" key="1">
    <citation type="journal article" date="2014" name="Int. J. Syst. Evol. Microbiol.">
        <title>Complete genome sequence of Corynebacterium casei LMG S-19264T (=DSM 44701T), isolated from a smear-ripened cheese.</title>
        <authorList>
            <consortium name="US DOE Joint Genome Institute (JGI-PGF)"/>
            <person name="Walter F."/>
            <person name="Albersmeier A."/>
            <person name="Kalinowski J."/>
            <person name="Ruckert C."/>
        </authorList>
    </citation>
    <scope>NUCLEOTIDE SEQUENCE</scope>
    <source>
        <strain evidence="9">KCTC 23732</strain>
    </source>
</reference>
<dbReference type="SMART" id="SM00245">
    <property type="entry name" value="TSPc"/>
    <property type="match status" value="1"/>
</dbReference>
<dbReference type="PANTHER" id="PTHR32060">
    <property type="entry name" value="TAIL-SPECIFIC PROTEASE"/>
    <property type="match status" value="1"/>
</dbReference>
<accession>A0A918JE07</accession>
<feature type="domain" description="PDZ" evidence="8">
    <location>
        <begin position="273"/>
        <end position="344"/>
    </location>
</feature>
<dbReference type="InterPro" id="IPR036034">
    <property type="entry name" value="PDZ_sf"/>
</dbReference>
<protein>
    <submittedName>
        <fullName evidence="9">Tail-specific protease</fullName>
    </submittedName>
</protein>
<evidence type="ECO:0000256" key="7">
    <source>
        <dbReference type="SAM" id="SignalP"/>
    </source>
</evidence>
<name>A0A918JE07_9BURK</name>
<evidence type="ECO:0000256" key="5">
    <source>
        <dbReference type="RuleBase" id="RU004404"/>
    </source>
</evidence>
<keyword evidence="7" id="KW-0732">Signal</keyword>
<dbReference type="Proteomes" id="UP000608345">
    <property type="component" value="Unassembled WGS sequence"/>
</dbReference>
<comment type="similarity">
    <text evidence="1 5">Belongs to the peptidase S41A family.</text>
</comment>
<evidence type="ECO:0000256" key="6">
    <source>
        <dbReference type="SAM" id="MobiDB-lite"/>
    </source>
</evidence>
<dbReference type="SUPFAM" id="SSF50156">
    <property type="entry name" value="PDZ domain-like"/>
    <property type="match status" value="1"/>
</dbReference>
<dbReference type="AlphaFoldDB" id="A0A918JE07"/>
<dbReference type="EMBL" id="BMYS01000001">
    <property type="protein sequence ID" value="GGW76190.1"/>
    <property type="molecule type" value="Genomic_DNA"/>
</dbReference>
<dbReference type="CDD" id="cd07560">
    <property type="entry name" value="Peptidase_S41_CPP"/>
    <property type="match status" value="1"/>
</dbReference>
<keyword evidence="2 5" id="KW-0645">Protease</keyword>
<dbReference type="CDD" id="cd06782">
    <property type="entry name" value="cpPDZ_CPP-like"/>
    <property type="match status" value="1"/>
</dbReference>
<dbReference type="PROSITE" id="PS50106">
    <property type="entry name" value="PDZ"/>
    <property type="match status" value="1"/>
</dbReference>
<evidence type="ECO:0000313" key="10">
    <source>
        <dbReference type="Proteomes" id="UP000608345"/>
    </source>
</evidence>
<dbReference type="InterPro" id="IPR004447">
    <property type="entry name" value="Peptidase_S41A"/>
</dbReference>
<evidence type="ECO:0000256" key="4">
    <source>
        <dbReference type="ARBA" id="ARBA00022825"/>
    </source>
</evidence>
<dbReference type="InterPro" id="IPR005151">
    <property type="entry name" value="Tail-specific_protease"/>
</dbReference>
<keyword evidence="10" id="KW-1185">Reference proteome</keyword>